<dbReference type="AlphaFoldDB" id="A0A521F671"/>
<evidence type="ECO:0000313" key="1">
    <source>
        <dbReference type="EMBL" id="SMO91010.1"/>
    </source>
</evidence>
<evidence type="ECO:0000313" key="2">
    <source>
        <dbReference type="Proteomes" id="UP000315636"/>
    </source>
</evidence>
<sequence>MNELKISYGKIRVHRNAIEMIHPSSKKKRQDLQDITIALKEIHHLELHKPRWPFSKGYIRFSLDGSHHRKKNSRFASRESFSMLCSTMKEYKKMKKIKCYIENQMKVDHERRKLPPNEVKQIEKLVEKIHHAKQDRKTGRLKRLVSKLESRGVEVKFQEEHISWQIKEQ</sequence>
<dbReference type="OrthoDB" id="9905200at2"/>
<proteinExistence type="predicted"/>
<organism evidence="1 2">
    <name type="scientific">Melghirimyces algeriensis</name>
    <dbReference type="NCBI Taxonomy" id="910412"/>
    <lineage>
        <taxon>Bacteria</taxon>
        <taxon>Bacillati</taxon>
        <taxon>Bacillota</taxon>
        <taxon>Bacilli</taxon>
        <taxon>Bacillales</taxon>
        <taxon>Thermoactinomycetaceae</taxon>
        <taxon>Melghirimyces</taxon>
    </lineage>
</organism>
<reference evidence="1 2" key="1">
    <citation type="submission" date="2017-05" db="EMBL/GenBank/DDBJ databases">
        <authorList>
            <person name="Varghese N."/>
            <person name="Submissions S."/>
        </authorList>
    </citation>
    <scope>NUCLEOTIDE SEQUENCE [LARGE SCALE GENOMIC DNA]</scope>
    <source>
        <strain evidence="1 2">DSM 45474</strain>
    </source>
</reference>
<dbReference type="EMBL" id="FXTI01000013">
    <property type="protein sequence ID" value="SMO91010.1"/>
    <property type="molecule type" value="Genomic_DNA"/>
</dbReference>
<dbReference type="RefSeq" id="WP_142506579.1">
    <property type="nucleotide sequence ID" value="NZ_FXTI01000013.1"/>
</dbReference>
<keyword evidence="2" id="KW-1185">Reference proteome</keyword>
<gene>
    <name evidence="1" type="ORF">SAMN06264849_1132</name>
</gene>
<protein>
    <submittedName>
        <fullName evidence="1">Uncharacterized protein</fullName>
    </submittedName>
</protein>
<name>A0A521F671_9BACL</name>
<accession>A0A521F671</accession>
<dbReference type="Proteomes" id="UP000315636">
    <property type="component" value="Unassembled WGS sequence"/>
</dbReference>